<sequence>MRNYFYEIYVWRAYYEDEVIEGGRISAPSKKEAKQKIMDMYGDRFSEFIDCYEVI</sequence>
<reference evidence="1 2" key="2">
    <citation type="journal article" date="2012" name="Stand. Genomic Sci.">
        <title>Complete genome sequence of the aquatic bacterium Runella slithyformis type strain (LSU 4(T)).</title>
        <authorList>
            <person name="Copeland A."/>
            <person name="Zhang X."/>
            <person name="Misra M."/>
            <person name="Lapidus A."/>
            <person name="Nolan M."/>
            <person name="Lucas S."/>
            <person name="Deshpande S."/>
            <person name="Cheng J.F."/>
            <person name="Tapia R."/>
            <person name="Goodwin L.A."/>
            <person name="Pitluck S."/>
            <person name="Liolios K."/>
            <person name="Pagani I."/>
            <person name="Ivanova N."/>
            <person name="Mikhailova N."/>
            <person name="Pati A."/>
            <person name="Chen A."/>
            <person name="Palaniappan K."/>
            <person name="Land M."/>
            <person name="Hauser L."/>
            <person name="Pan C."/>
            <person name="Jeffries C.D."/>
            <person name="Detter J.C."/>
            <person name="Brambilla E.M."/>
            <person name="Rohde M."/>
            <person name="Djao O.D."/>
            <person name="Goker M."/>
            <person name="Sikorski J."/>
            <person name="Tindall B.J."/>
            <person name="Woyke T."/>
            <person name="Bristow J."/>
            <person name="Eisen J.A."/>
            <person name="Markowitz V."/>
            <person name="Hugenholtz P."/>
            <person name="Kyrpides N.C."/>
            <person name="Klenk H.P."/>
            <person name="Mavromatis K."/>
        </authorList>
    </citation>
    <scope>NUCLEOTIDE SEQUENCE [LARGE SCALE GENOMIC DNA]</scope>
    <source>
        <strain evidence="2">ATCC 29530 / DSM 19594 / LMG 11500 / NCIMB 11436 / LSU 4</strain>
    </source>
</reference>
<name>A0A7U3ZN31_RUNSL</name>
<keyword evidence="2" id="KW-1185">Reference proteome</keyword>
<organism evidence="1 2">
    <name type="scientific">Runella slithyformis (strain ATCC 29530 / DSM 19594 / LMG 11500 / NCIMB 11436 / LSU 4)</name>
    <dbReference type="NCBI Taxonomy" id="761193"/>
    <lineage>
        <taxon>Bacteria</taxon>
        <taxon>Pseudomonadati</taxon>
        <taxon>Bacteroidota</taxon>
        <taxon>Cytophagia</taxon>
        <taxon>Cytophagales</taxon>
        <taxon>Spirosomataceae</taxon>
        <taxon>Runella</taxon>
    </lineage>
</organism>
<dbReference type="RefSeq" id="WP_013929559.1">
    <property type="nucleotide sequence ID" value="NC_015703.1"/>
</dbReference>
<dbReference type="EMBL" id="CP002859">
    <property type="protein sequence ID" value="AEI50256.1"/>
    <property type="molecule type" value="Genomic_DNA"/>
</dbReference>
<dbReference type="AlphaFoldDB" id="A0A7U3ZN31"/>
<dbReference type="KEGG" id="rsi:Runsl_3900"/>
<gene>
    <name evidence="1" type="ordered locus">Runsl_3900</name>
</gene>
<protein>
    <submittedName>
        <fullName evidence="1">Uncharacterized protein</fullName>
    </submittedName>
</protein>
<proteinExistence type="predicted"/>
<evidence type="ECO:0000313" key="1">
    <source>
        <dbReference type="EMBL" id="AEI50256.1"/>
    </source>
</evidence>
<evidence type="ECO:0000313" key="2">
    <source>
        <dbReference type="Proteomes" id="UP000000493"/>
    </source>
</evidence>
<reference evidence="2" key="1">
    <citation type="submission" date="2011-06" db="EMBL/GenBank/DDBJ databases">
        <title>The complete genome of chromosome of Runella slithyformis DSM 19594.</title>
        <authorList>
            <consortium name="US DOE Joint Genome Institute (JGI-PGF)"/>
            <person name="Lucas S."/>
            <person name="Han J."/>
            <person name="Lapidus A."/>
            <person name="Bruce D."/>
            <person name="Goodwin L."/>
            <person name="Pitluck S."/>
            <person name="Peters L."/>
            <person name="Kyrpides N."/>
            <person name="Mavromatis K."/>
            <person name="Ivanova N."/>
            <person name="Ovchinnikova G."/>
            <person name="Zhang X."/>
            <person name="Misra M."/>
            <person name="Detter J.C."/>
            <person name="Tapia R."/>
            <person name="Han C."/>
            <person name="Land M."/>
            <person name="Hauser L."/>
            <person name="Markowitz V."/>
            <person name="Cheng J.-F."/>
            <person name="Hugenholtz P."/>
            <person name="Woyke T."/>
            <person name="Wu D."/>
            <person name="Tindall B."/>
            <person name="Faehrich R."/>
            <person name="Brambilla E."/>
            <person name="Klenk H.-P."/>
            <person name="Eisen J.A."/>
        </authorList>
    </citation>
    <scope>NUCLEOTIDE SEQUENCE [LARGE SCALE GENOMIC DNA]</scope>
    <source>
        <strain evidence="2">ATCC 29530 / DSM 19594 / LMG 11500 / NCIMB 11436 / LSU 4</strain>
    </source>
</reference>
<accession>A0A7U3ZN31</accession>
<dbReference type="Proteomes" id="UP000000493">
    <property type="component" value="Chromosome"/>
</dbReference>